<protein>
    <recommendedName>
        <fullName evidence="2">DAGKc domain-containing protein</fullName>
    </recommendedName>
</protein>
<proteinExistence type="predicted"/>
<dbReference type="EMBL" id="BAABDC010000003">
    <property type="protein sequence ID" value="GAA3706451.1"/>
    <property type="molecule type" value="Genomic_DNA"/>
</dbReference>
<dbReference type="Gene3D" id="2.60.200.40">
    <property type="match status" value="1"/>
</dbReference>
<accession>A0ABP7DMY6</accession>
<comment type="caution">
    <text evidence="3">The sequence shown here is derived from an EMBL/GenBank/DDBJ whole genome shotgun (WGS) entry which is preliminary data.</text>
</comment>
<keyword evidence="4" id="KW-1185">Reference proteome</keyword>
<feature type="transmembrane region" description="Helical" evidence="1">
    <location>
        <begin position="64"/>
        <end position="81"/>
    </location>
</feature>
<evidence type="ECO:0000259" key="2">
    <source>
        <dbReference type="PROSITE" id="PS50146"/>
    </source>
</evidence>
<reference evidence="4" key="1">
    <citation type="journal article" date="2019" name="Int. J. Syst. Evol. Microbiol.">
        <title>The Global Catalogue of Microorganisms (GCM) 10K type strain sequencing project: providing services to taxonomists for standard genome sequencing and annotation.</title>
        <authorList>
            <consortium name="The Broad Institute Genomics Platform"/>
            <consortium name="The Broad Institute Genome Sequencing Center for Infectious Disease"/>
            <person name="Wu L."/>
            <person name="Ma J."/>
        </authorList>
    </citation>
    <scope>NUCLEOTIDE SEQUENCE [LARGE SCALE GENOMIC DNA]</scope>
    <source>
        <strain evidence="4">JCM 17125</strain>
    </source>
</reference>
<keyword evidence="1" id="KW-1133">Transmembrane helix</keyword>
<dbReference type="Gene3D" id="3.40.50.10330">
    <property type="entry name" value="Probable inorganic polyphosphate/atp-NAD kinase, domain 1"/>
    <property type="match status" value="1"/>
</dbReference>
<dbReference type="InterPro" id="IPR016064">
    <property type="entry name" value="NAD/diacylglycerol_kinase_sf"/>
</dbReference>
<keyword evidence="1" id="KW-0472">Membrane</keyword>
<feature type="transmembrane region" description="Helical" evidence="1">
    <location>
        <begin position="39"/>
        <end position="57"/>
    </location>
</feature>
<name>A0ABP7DMY6_9MICO</name>
<keyword evidence="1" id="KW-0812">Transmembrane</keyword>
<dbReference type="SUPFAM" id="SSF111331">
    <property type="entry name" value="NAD kinase/diacylglycerol kinase-like"/>
    <property type="match status" value="1"/>
</dbReference>
<dbReference type="InterPro" id="IPR017438">
    <property type="entry name" value="ATP-NAD_kinase_N"/>
</dbReference>
<dbReference type="Pfam" id="PF00781">
    <property type="entry name" value="DAGK_cat"/>
    <property type="match status" value="1"/>
</dbReference>
<dbReference type="RefSeq" id="WP_344946392.1">
    <property type="nucleotide sequence ID" value="NZ_BAABDC010000003.1"/>
</dbReference>
<evidence type="ECO:0000256" key="1">
    <source>
        <dbReference type="SAM" id="Phobius"/>
    </source>
</evidence>
<evidence type="ECO:0000313" key="4">
    <source>
        <dbReference type="Proteomes" id="UP001501468"/>
    </source>
</evidence>
<organism evidence="3 4">
    <name type="scientific">Terrabacter ginsenosidimutans</name>
    <dbReference type="NCBI Taxonomy" id="490575"/>
    <lineage>
        <taxon>Bacteria</taxon>
        <taxon>Bacillati</taxon>
        <taxon>Actinomycetota</taxon>
        <taxon>Actinomycetes</taxon>
        <taxon>Micrococcales</taxon>
        <taxon>Intrasporangiaceae</taxon>
        <taxon>Terrabacter</taxon>
    </lineage>
</organism>
<dbReference type="PROSITE" id="PS50146">
    <property type="entry name" value="DAGK"/>
    <property type="match status" value="1"/>
</dbReference>
<sequence length="438" mass="45483">MTGSGRRAWWARLALVLAALALGGLVAVAATRALWLFLVAALAVVVFVAAGYSFLAVRGWRRTVCLVVLLAIPTGLVVLLASNDLVLPLLACAGVSGLAVGASRVALTPEAGAESMPERVVPPPRHPFIVMNPRSGGGKVARFDLRAKAEALGAEVVMLDGPEMVDVAELAREAVARGADLLGAAGGDGTQALVAGVAADLDVPMVVISAGTRNHFALDLGLDREDPSSCLAALGEDAVELRIDLGVIGGRAFVNNASFGAYAVVVQTPGYREDKTRTTLDVLPDLLSGAKGPRLRVDVGGLVAQHPQAVLVSDNPYGIGDLAGLGRRPRLDTGRLGVVWVTAGSARQAVGMLRGATRHGLVAVTAPEVVISSEAPEIPVGIDGEALVVPTPVRCTVRPRALRVRVPRDRPGVPPRRPTWSWVELVHLASFSRTGSLS</sequence>
<evidence type="ECO:0000313" key="3">
    <source>
        <dbReference type="EMBL" id="GAA3706451.1"/>
    </source>
</evidence>
<gene>
    <name evidence="3" type="ORF">GCM10022399_23930</name>
</gene>
<feature type="domain" description="DAGKc" evidence="2">
    <location>
        <begin position="122"/>
        <end position="252"/>
    </location>
</feature>
<dbReference type="InterPro" id="IPR001206">
    <property type="entry name" value="Diacylglycerol_kinase_cat_dom"/>
</dbReference>
<dbReference type="Proteomes" id="UP001501468">
    <property type="component" value="Unassembled WGS sequence"/>
</dbReference>